<comment type="caution">
    <text evidence="2">The sequence shown here is derived from an EMBL/GenBank/DDBJ whole genome shotgun (WGS) entry which is preliminary data.</text>
</comment>
<dbReference type="HOGENOM" id="CLU_2979938_0_0_1"/>
<keyword evidence="3" id="KW-1185">Reference proteome</keyword>
<gene>
    <name evidence="2" type="ORF">PIIN_10569</name>
</gene>
<dbReference type="EMBL" id="CAFZ01000842">
    <property type="protein sequence ID" value="CCA76577.1"/>
    <property type="molecule type" value="Genomic_DNA"/>
</dbReference>
<proteinExistence type="predicted"/>
<dbReference type="AlphaFoldDB" id="G4TZ34"/>
<dbReference type="Proteomes" id="UP000007148">
    <property type="component" value="Unassembled WGS sequence"/>
</dbReference>
<evidence type="ECO:0000313" key="2">
    <source>
        <dbReference type="EMBL" id="CCA76577.1"/>
    </source>
</evidence>
<organism evidence="2 3">
    <name type="scientific">Serendipita indica (strain DSM 11827)</name>
    <name type="common">Root endophyte fungus</name>
    <name type="synonym">Piriformospora indica</name>
    <dbReference type="NCBI Taxonomy" id="1109443"/>
    <lineage>
        <taxon>Eukaryota</taxon>
        <taxon>Fungi</taxon>
        <taxon>Dikarya</taxon>
        <taxon>Basidiomycota</taxon>
        <taxon>Agaricomycotina</taxon>
        <taxon>Agaricomycetes</taxon>
        <taxon>Sebacinales</taxon>
        <taxon>Serendipitaceae</taxon>
        <taxon>Serendipita</taxon>
    </lineage>
</organism>
<dbReference type="InParanoid" id="G4TZ34"/>
<evidence type="ECO:0000256" key="1">
    <source>
        <dbReference type="SAM" id="MobiDB-lite"/>
    </source>
</evidence>
<reference evidence="2 3" key="1">
    <citation type="journal article" date="2011" name="PLoS Pathog.">
        <title>Endophytic Life Strategies Decoded by Genome and Transcriptome Analyses of the Mutualistic Root Symbiont Piriformospora indica.</title>
        <authorList>
            <person name="Zuccaro A."/>
            <person name="Lahrmann U."/>
            <person name="Guldener U."/>
            <person name="Langen G."/>
            <person name="Pfiffi S."/>
            <person name="Biedenkopf D."/>
            <person name="Wong P."/>
            <person name="Samans B."/>
            <person name="Grimm C."/>
            <person name="Basiewicz M."/>
            <person name="Murat C."/>
            <person name="Martin F."/>
            <person name="Kogel K.H."/>
        </authorList>
    </citation>
    <scope>NUCLEOTIDE SEQUENCE [LARGE SCALE GENOMIC DNA]</scope>
    <source>
        <strain evidence="2 3">DSM 11827</strain>
    </source>
</reference>
<sequence length="58" mass="6242">MATFDLYAPWKDTGRYPAFVPDITVPKPAMSGGRPGKSDMPGKTTAPVKPSPLRSGFF</sequence>
<feature type="region of interest" description="Disordered" evidence="1">
    <location>
        <begin position="22"/>
        <end position="58"/>
    </location>
</feature>
<name>G4TZ34_SERID</name>
<protein>
    <submittedName>
        <fullName evidence="2">Uncharacterized protein</fullName>
    </submittedName>
</protein>
<evidence type="ECO:0000313" key="3">
    <source>
        <dbReference type="Proteomes" id="UP000007148"/>
    </source>
</evidence>
<accession>G4TZ34</accession>